<keyword evidence="2" id="KW-1185">Reference proteome</keyword>
<accession>A0ABP3XEC9</accession>
<protein>
    <submittedName>
        <fullName evidence="1">Uncharacterized protein</fullName>
    </submittedName>
</protein>
<proteinExistence type="predicted"/>
<comment type="caution">
    <text evidence="1">The sequence shown here is derived from an EMBL/GenBank/DDBJ whole genome shotgun (WGS) entry which is preliminary data.</text>
</comment>
<dbReference type="EMBL" id="BAAAFE010000003">
    <property type="protein sequence ID" value="GAA0862696.1"/>
    <property type="molecule type" value="Genomic_DNA"/>
</dbReference>
<name>A0ABP3XEC9_9SPHN</name>
<dbReference type="Proteomes" id="UP001500738">
    <property type="component" value="Unassembled WGS sequence"/>
</dbReference>
<reference evidence="2" key="1">
    <citation type="journal article" date="2019" name="Int. J. Syst. Evol. Microbiol.">
        <title>The Global Catalogue of Microorganisms (GCM) 10K type strain sequencing project: providing services to taxonomists for standard genome sequencing and annotation.</title>
        <authorList>
            <consortium name="The Broad Institute Genomics Platform"/>
            <consortium name="The Broad Institute Genome Sequencing Center for Infectious Disease"/>
            <person name="Wu L."/>
            <person name="Ma J."/>
        </authorList>
    </citation>
    <scope>NUCLEOTIDE SEQUENCE [LARGE SCALE GENOMIC DNA]</scope>
    <source>
        <strain evidence="2">JCM 15910</strain>
    </source>
</reference>
<sequence length="97" mass="11246">MDVASWWHHSLMNNEYQQAKRDDWQTALYEASYRYSLAMNELHKTNPWPDNPVLAQAINTLATELWDRSFSVTEITSAFREAAADLPRYAAGDEVRP</sequence>
<organism evidence="1 2">
    <name type="scientific">Sphingopyxis soli</name>
    <dbReference type="NCBI Taxonomy" id="592051"/>
    <lineage>
        <taxon>Bacteria</taxon>
        <taxon>Pseudomonadati</taxon>
        <taxon>Pseudomonadota</taxon>
        <taxon>Alphaproteobacteria</taxon>
        <taxon>Sphingomonadales</taxon>
        <taxon>Sphingomonadaceae</taxon>
        <taxon>Sphingopyxis</taxon>
    </lineage>
</organism>
<gene>
    <name evidence="1" type="ORF">GCM10009115_10450</name>
</gene>
<evidence type="ECO:0000313" key="1">
    <source>
        <dbReference type="EMBL" id="GAA0862696.1"/>
    </source>
</evidence>
<evidence type="ECO:0000313" key="2">
    <source>
        <dbReference type="Proteomes" id="UP001500738"/>
    </source>
</evidence>